<evidence type="ECO:0000313" key="7">
    <source>
        <dbReference type="EMBL" id="TSK67210.1"/>
    </source>
</evidence>
<reference evidence="7 8" key="1">
    <citation type="journal article" date="2019" name="Genome Biol. Evol.">
        <title>Whole-Genome Sequencing of the Giant Devil Catfish, Bagarius yarrelli.</title>
        <authorList>
            <person name="Jiang W."/>
            <person name="Lv Y."/>
            <person name="Cheng L."/>
            <person name="Yang K."/>
            <person name="Chao B."/>
            <person name="Wang X."/>
            <person name="Li Y."/>
            <person name="Pan X."/>
            <person name="You X."/>
            <person name="Zhang Y."/>
            <person name="Yang J."/>
            <person name="Li J."/>
            <person name="Zhang X."/>
            <person name="Liu S."/>
            <person name="Sun C."/>
            <person name="Yang J."/>
            <person name="Shi Q."/>
        </authorList>
    </citation>
    <scope>NUCLEOTIDE SEQUENCE [LARGE SCALE GENOMIC DNA]</scope>
    <source>
        <strain evidence="7">JWS20170419001</strain>
        <tissue evidence="7">Muscle</tissue>
    </source>
</reference>
<protein>
    <submittedName>
        <fullName evidence="7">Nuclear mitotic apparatus protein 1</fullName>
    </submittedName>
</protein>
<proteinExistence type="predicted"/>
<dbReference type="Pfam" id="PF21670">
    <property type="entry name" value="HOOK_N_NuMA"/>
    <property type="match status" value="1"/>
</dbReference>
<evidence type="ECO:0000256" key="1">
    <source>
        <dbReference type="ARBA" id="ARBA00004496"/>
    </source>
</evidence>
<evidence type="ECO:0000256" key="5">
    <source>
        <dbReference type="SAM" id="Coils"/>
    </source>
</evidence>
<dbReference type="GO" id="GO:0005737">
    <property type="term" value="C:cytoplasm"/>
    <property type="evidence" value="ECO:0007669"/>
    <property type="project" value="UniProtKB-SubCell"/>
</dbReference>
<organism evidence="7 8">
    <name type="scientific">Bagarius yarrelli</name>
    <name type="common">Goonch</name>
    <name type="synonym">Bagrus yarrelli</name>
    <dbReference type="NCBI Taxonomy" id="175774"/>
    <lineage>
        <taxon>Eukaryota</taxon>
        <taxon>Metazoa</taxon>
        <taxon>Chordata</taxon>
        <taxon>Craniata</taxon>
        <taxon>Vertebrata</taxon>
        <taxon>Euteleostomi</taxon>
        <taxon>Actinopterygii</taxon>
        <taxon>Neopterygii</taxon>
        <taxon>Teleostei</taxon>
        <taxon>Ostariophysi</taxon>
        <taxon>Siluriformes</taxon>
        <taxon>Sisoridae</taxon>
        <taxon>Sisorinae</taxon>
        <taxon>Bagarius</taxon>
    </lineage>
</organism>
<dbReference type="EMBL" id="VCAZ01000018">
    <property type="protein sequence ID" value="TSK67210.1"/>
    <property type="molecule type" value="Genomic_DNA"/>
</dbReference>
<sequence length="610" mass="68907">MMSSFQTAMALHPAKEEALLVWINGLQLDAPVQRLTHLQDGILLLKFVYKLKGEEPSQAPVHLPQAERLSIISDFLHGVCHGEECVVLALAKGRMLELELTKLQIAAMLRYVQRGASGLSLREGLDKLLTTSSLTHTSSVSSTSSFSDDGSPFFPRTCRSPLVNFVELDTVASSSFIGSPLQELMSTPQVQVKRLRKELAREGDVRDELERELAERITLLSEKEGQIGQLQHRLQRLQRDQEEMEKEHKATLAELQQKNDGLLTRVHEVLKQCRDFKTDNVQKEKRIDELMEENGVLASQVRNTFTQLTRAEEEIAKLTEAHSSSQTEWGNKRDLLQRELNQALTDRESLSEQIQILQGKISVLEDELAKLSQQPQEKGEVLGPIVEREKLQQEVADLTLKLSQLEETISLLETEKMSVETLLAEERMAFEKETLRLEGRVADLQQSINNIQVEKDAQEQASRIKQETLALQIAALETELTHLQQLEVQLTTAIATAAELRQQRGMLEAKVTSLEDMVQSLQSKCQNMEGENATQQEVLNAVRENLQNAQISLAEYEKKLADHEKVVEENASLRARICALDDTIADLQTEMDAERKEALSFLRQTSSRKL</sequence>
<dbReference type="GO" id="GO:0005876">
    <property type="term" value="C:spindle microtubule"/>
    <property type="evidence" value="ECO:0007669"/>
    <property type="project" value="TreeGrafter"/>
</dbReference>
<dbReference type="OrthoDB" id="8959119at2759"/>
<dbReference type="GO" id="GO:0005813">
    <property type="term" value="C:centrosome"/>
    <property type="evidence" value="ECO:0007669"/>
    <property type="project" value="TreeGrafter"/>
</dbReference>
<keyword evidence="4 5" id="KW-0175">Coiled coil</keyword>
<comment type="subcellular location">
    <subcellularLocation>
        <location evidence="1">Cytoplasm</location>
    </subcellularLocation>
</comment>
<dbReference type="PANTHER" id="PTHR18902:SF24">
    <property type="entry name" value="NUCLEAR MITOTIC APPARATUS PROTEIN 1"/>
    <property type="match status" value="1"/>
</dbReference>
<name>A0A556TTS9_BAGYA</name>
<feature type="coiled-coil region" evidence="5">
    <location>
        <begin position="192"/>
        <end position="604"/>
    </location>
</feature>
<evidence type="ECO:0000256" key="4">
    <source>
        <dbReference type="ARBA" id="ARBA00023054"/>
    </source>
</evidence>
<keyword evidence="2" id="KW-0963">Cytoplasm</keyword>
<dbReference type="GO" id="GO:0008017">
    <property type="term" value="F:microtubule binding"/>
    <property type="evidence" value="ECO:0007669"/>
    <property type="project" value="TreeGrafter"/>
</dbReference>
<evidence type="ECO:0000256" key="3">
    <source>
        <dbReference type="ARBA" id="ARBA00022553"/>
    </source>
</evidence>
<keyword evidence="3" id="KW-0597">Phosphoprotein</keyword>
<dbReference type="GO" id="GO:0000132">
    <property type="term" value="P:establishment of mitotic spindle orientation"/>
    <property type="evidence" value="ECO:0007669"/>
    <property type="project" value="TreeGrafter"/>
</dbReference>
<dbReference type="InterPro" id="IPR051841">
    <property type="entry name" value="MT-Golgi_org_protein"/>
</dbReference>
<keyword evidence="8" id="KW-1185">Reference proteome</keyword>
<comment type="caution">
    <text evidence="7">The sequence shown here is derived from an EMBL/GenBank/DDBJ whole genome shotgun (WGS) entry which is preliminary data.</text>
</comment>
<dbReference type="Gene3D" id="1.10.287.1490">
    <property type="match status" value="1"/>
</dbReference>
<feature type="domain" description="Nuclear mitotic apparatus protein 1 N-terminal hook" evidence="6">
    <location>
        <begin position="14"/>
        <end position="103"/>
    </location>
</feature>
<accession>A0A556TTS9</accession>
<evidence type="ECO:0000313" key="8">
    <source>
        <dbReference type="Proteomes" id="UP000319801"/>
    </source>
</evidence>
<evidence type="ECO:0000256" key="2">
    <source>
        <dbReference type="ARBA" id="ARBA00022490"/>
    </source>
</evidence>
<evidence type="ECO:0000259" key="6">
    <source>
        <dbReference type="Pfam" id="PF21670"/>
    </source>
</evidence>
<gene>
    <name evidence="7" type="ORF">Baya_5187</name>
</gene>
<dbReference type="GO" id="GO:0000922">
    <property type="term" value="C:spindle pole"/>
    <property type="evidence" value="ECO:0007669"/>
    <property type="project" value="TreeGrafter"/>
</dbReference>
<dbReference type="InterPro" id="IPR048724">
    <property type="entry name" value="NuMA_N_HOOK"/>
</dbReference>
<dbReference type="AlphaFoldDB" id="A0A556TTS9"/>
<dbReference type="Proteomes" id="UP000319801">
    <property type="component" value="Unassembled WGS sequence"/>
</dbReference>
<dbReference type="PANTHER" id="PTHR18902">
    <property type="entry name" value="NUCLEAR MITOTIC APPARATUS PROTEIN 1-RELATED"/>
    <property type="match status" value="1"/>
</dbReference>